<sequence>MTSPVDLPELPQADLPGLFDDSVPPGVYRLPSVGPDALMQADAAGWFGAVVDLTGVDNKAEFMERCATGLELPDYFGRNWDALADLLTDLSWCGKPDGYLLLATGWSVFEHADPGDAAAAAEVFAAAVGFWAVRETPLSILLG</sequence>
<dbReference type="Pfam" id="PF01337">
    <property type="entry name" value="Barstar"/>
    <property type="match status" value="1"/>
</dbReference>
<evidence type="ECO:0000259" key="2">
    <source>
        <dbReference type="Pfam" id="PF01337"/>
    </source>
</evidence>
<dbReference type="PATRIC" id="fig|943816.4.peg.1815"/>
<dbReference type="Gene3D" id="3.30.370.10">
    <property type="entry name" value="Barstar-like"/>
    <property type="match status" value="1"/>
</dbReference>
<dbReference type="InterPro" id="IPR035905">
    <property type="entry name" value="Barstar-like_sf"/>
</dbReference>
<proteinExistence type="inferred from homology"/>
<dbReference type="AlphaFoldDB" id="A0A1E7K3B4"/>
<evidence type="ECO:0000256" key="1">
    <source>
        <dbReference type="ARBA" id="ARBA00006845"/>
    </source>
</evidence>
<organism evidence="3 4">
    <name type="scientific">Streptomyces qinglanensis</name>
    <dbReference type="NCBI Taxonomy" id="943816"/>
    <lineage>
        <taxon>Bacteria</taxon>
        <taxon>Bacillati</taxon>
        <taxon>Actinomycetota</taxon>
        <taxon>Actinomycetes</taxon>
        <taxon>Kitasatosporales</taxon>
        <taxon>Streptomycetaceae</taxon>
        <taxon>Streptomyces</taxon>
    </lineage>
</organism>
<dbReference type="SUPFAM" id="SSF52038">
    <property type="entry name" value="Barstar-related"/>
    <property type="match status" value="1"/>
</dbReference>
<comment type="caution">
    <text evidence="3">The sequence shown here is derived from an EMBL/GenBank/DDBJ whole genome shotgun (WGS) entry which is preliminary data.</text>
</comment>
<dbReference type="Proteomes" id="UP000175829">
    <property type="component" value="Unassembled WGS sequence"/>
</dbReference>
<name>A0A1E7K3B4_9ACTN</name>
<accession>A0A1E7K3B4</accession>
<evidence type="ECO:0000313" key="4">
    <source>
        <dbReference type="Proteomes" id="UP000175829"/>
    </source>
</evidence>
<protein>
    <recommendedName>
        <fullName evidence="2">Barstar (barnase inhibitor) domain-containing protein</fullName>
    </recommendedName>
</protein>
<evidence type="ECO:0000313" key="3">
    <source>
        <dbReference type="EMBL" id="OEU98414.1"/>
    </source>
</evidence>
<dbReference type="EMBL" id="LJGV01000022">
    <property type="protein sequence ID" value="OEU98414.1"/>
    <property type="molecule type" value="Genomic_DNA"/>
</dbReference>
<reference evidence="3 4" key="1">
    <citation type="journal article" date="2016" name="Front. Microbiol.">
        <title>Comparative Genomics Analysis of Streptomyces Species Reveals Their Adaptation to the Marine Environment and Their Diversity at the Genomic Level.</title>
        <authorList>
            <person name="Tian X."/>
            <person name="Zhang Z."/>
            <person name="Yang T."/>
            <person name="Chen M."/>
            <person name="Li J."/>
            <person name="Chen F."/>
            <person name="Yang J."/>
            <person name="Li W."/>
            <person name="Zhang B."/>
            <person name="Zhang Z."/>
            <person name="Wu J."/>
            <person name="Zhang C."/>
            <person name="Long L."/>
            <person name="Xiao J."/>
        </authorList>
    </citation>
    <scope>NUCLEOTIDE SEQUENCE [LARGE SCALE GENOMIC DNA]</scope>
    <source>
        <strain evidence="3 4">SCSIO M10379</strain>
    </source>
</reference>
<dbReference type="RefSeq" id="WP_019358244.1">
    <property type="nucleotide sequence ID" value="NZ_LJGV01000022.1"/>
</dbReference>
<feature type="domain" description="Barstar (barnase inhibitor)" evidence="2">
    <location>
        <begin position="49"/>
        <end position="142"/>
    </location>
</feature>
<comment type="similarity">
    <text evidence="1">Belongs to the barstar family.</text>
</comment>
<dbReference type="InterPro" id="IPR000468">
    <property type="entry name" value="Barstar"/>
</dbReference>
<gene>
    <name evidence="3" type="ORF">AN217_11970</name>
</gene>